<feature type="transmembrane region" description="Helical" evidence="1">
    <location>
        <begin position="186"/>
        <end position="213"/>
    </location>
</feature>
<evidence type="ECO:0000259" key="2">
    <source>
        <dbReference type="Pfam" id="PF20153"/>
    </source>
</evidence>
<keyword evidence="1" id="KW-0812">Transmembrane</keyword>
<organism evidence="3 4">
    <name type="scientific">Lentinus tigrinus ALCF2SS1-6</name>
    <dbReference type="NCBI Taxonomy" id="1328759"/>
    <lineage>
        <taxon>Eukaryota</taxon>
        <taxon>Fungi</taxon>
        <taxon>Dikarya</taxon>
        <taxon>Basidiomycota</taxon>
        <taxon>Agaricomycotina</taxon>
        <taxon>Agaricomycetes</taxon>
        <taxon>Polyporales</taxon>
        <taxon>Polyporaceae</taxon>
        <taxon>Lentinus</taxon>
    </lineage>
</organism>
<name>A0A5C2SJ55_9APHY</name>
<dbReference type="Proteomes" id="UP000313359">
    <property type="component" value="Unassembled WGS sequence"/>
</dbReference>
<keyword evidence="1" id="KW-1133">Transmembrane helix</keyword>
<dbReference type="EMBL" id="ML122262">
    <property type="protein sequence ID" value="RPD61456.1"/>
    <property type="molecule type" value="Genomic_DNA"/>
</dbReference>
<evidence type="ECO:0000313" key="4">
    <source>
        <dbReference type="Proteomes" id="UP000313359"/>
    </source>
</evidence>
<feature type="domain" description="DUF6535" evidence="2">
    <location>
        <begin position="30"/>
        <end position="214"/>
    </location>
</feature>
<gene>
    <name evidence="3" type="ORF">L227DRAFT_69506</name>
</gene>
<evidence type="ECO:0000256" key="1">
    <source>
        <dbReference type="SAM" id="Phobius"/>
    </source>
</evidence>
<reference evidence="3" key="1">
    <citation type="journal article" date="2018" name="Genome Biol. Evol.">
        <title>Genomics and development of Lentinus tigrinus, a white-rot wood-decaying mushroom with dimorphic fruiting bodies.</title>
        <authorList>
            <person name="Wu B."/>
            <person name="Xu Z."/>
            <person name="Knudson A."/>
            <person name="Carlson A."/>
            <person name="Chen N."/>
            <person name="Kovaka S."/>
            <person name="LaButti K."/>
            <person name="Lipzen A."/>
            <person name="Pennachio C."/>
            <person name="Riley R."/>
            <person name="Schakwitz W."/>
            <person name="Umezawa K."/>
            <person name="Ohm R.A."/>
            <person name="Grigoriev I.V."/>
            <person name="Nagy L.G."/>
            <person name="Gibbons J."/>
            <person name="Hibbett D."/>
        </authorList>
    </citation>
    <scope>NUCLEOTIDE SEQUENCE [LARGE SCALE GENOMIC DNA]</scope>
    <source>
        <strain evidence="3">ALCF2SS1-6</strain>
    </source>
</reference>
<evidence type="ECO:0000313" key="3">
    <source>
        <dbReference type="EMBL" id="RPD61456.1"/>
    </source>
</evidence>
<feature type="transmembrane region" description="Helical" evidence="1">
    <location>
        <begin position="129"/>
        <end position="152"/>
    </location>
</feature>
<feature type="transmembrane region" description="Helical" evidence="1">
    <location>
        <begin position="219"/>
        <end position="243"/>
    </location>
</feature>
<dbReference type="AlphaFoldDB" id="A0A5C2SJ55"/>
<proteinExistence type="predicted"/>
<keyword evidence="4" id="KW-1185">Reference proteome</keyword>
<accession>A0A5C2SJ55</accession>
<keyword evidence="1" id="KW-0472">Membrane</keyword>
<sequence length="630" mass="70877">MTDGNSTGHRQHQSQTNEVTEDFDITAKYWSDAAEAVKTYHDELIDGWKEEMDTLLVYAGLFSAVLTAFNVQSYQLLQPAPTDPTFAVLQQISAQLNSFTVGQSFVNSTQPARRIDEDQLPFQAPASAVWINTLWFSSLVCSLASASLALMVKQWLHGLGTGLSGTSRESARLRQYRLNGLLKWRVGMVVVIIPILLQTALILFLAGLIILLWTLHSTVAAVTSSLVGVLVVFSVMVTLLPAFHWDCAYRSPQALVIYEFIRAVYNPARSFVLNLLVPSTSFKQSPMPRREIDPTAPNTNTFQLIAALEESLDWLIWDRFPEMPTWRGREQLAISALRTSRELDRDVAVMAYTTTFATSHLRRGCSFFPAFGREEVTHYINRIWSVLERHWGNGNMSVSARRIGDIFQQLPLQALQFMASGDPKHRDKVWVRDVRSLLSRLRYMPRVRSDCEIYLGTLSALAVSVHDNELTSDALNWVILDLRYAEDPNMFSEEVLKNVMSVSDRIMHEYEHSDCAPHAYIYAVETIVHCVRLTTCAYSLSESEASEPSERVQAARQRCRDALKQFCAVLRRRQASGTPLIRTSDYLDGALLASLPVVLHAIAEYRPTVEGVAEVLQQLAASIDAALRRA</sequence>
<dbReference type="Pfam" id="PF20153">
    <property type="entry name" value="DUF6535"/>
    <property type="match status" value="1"/>
</dbReference>
<protein>
    <recommendedName>
        <fullName evidence="2">DUF6535 domain-containing protein</fullName>
    </recommendedName>
</protein>
<dbReference type="InterPro" id="IPR045338">
    <property type="entry name" value="DUF6535"/>
</dbReference>
<dbReference type="OrthoDB" id="2747377at2759"/>